<dbReference type="AlphaFoldDB" id="A0A7J7XZQ9"/>
<sequence length="145" mass="16016">MEWKRALSANVQLELGGSVNLLGPDVALRLGHVNPGYWTHLSSRKQELGHRAPPFLRALGASLLFSIFILATELFAQMFYTGGKERENKEWLWLKKIVGKESESYLPPPPPSPGDPRGAVFKQLLHKALLTLASLSQGDTKALPC</sequence>
<keyword evidence="1" id="KW-0812">Transmembrane</keyword>
<protein>
    <submittedName>
        <fullName evidence="2">Uncharacterized protein</fullName>
    </submittedName>
</protein>
<gene>
    <name evidence="2" type="ORF">mMyoMyo1_011411</name>
</gene>
<keyword evidence="1" id="KW-0472">Membrane</keyword>
<reference evidence="2 3" key="1">
    <citation type="journal article" date="2020" name="Nature">
        <title>Six reference-quality genomes reveal evolution of bat adaptations.</title>
        <authorList>
            <person name="Jebb D."/>
            <person name="Huang Z."/>
            <person name="Pippel M."/>
            <person name="Hughes G.M."/>
            <person name="Lavrichenko K."/>
            <person name="Devanna P."/>
            <person name="Winkler S."/>
            <person name="Jermiin L.S."/>
            <person name="Skirmuntt E.C."/>
            <person name="Katzourakis A."/>
            <person name="Burkitt-Gray L."/>
            <person name="Ray D.A."/>
            <person name="Sullivan K.A.M."/>
            <person name="Roscito J.G."/>
            <person name="Kirilenko B.M."/>
            <person name="Davalos L.M."/>
            <person name="Corthals A.P."/>
            <person name="Power M.L."/>
            <person name="Jones G."/>
            <person name="Ransome R.D."/>
            <person name="Dechmann D.K.N."/>
            <person name="Locatelli A.G."/>
            <person name="Puechmaille S.J."/>
            <person name="Fedrigo O."/>
            <person name="Jarvis E.D."/>
            <person name="Hiller M."/>
            <person name="Vernes S.C."/>
            <person name="Myers E.W."/>
            <person name="Teeling E.C."/>
        </authorList>
    </citation>
    <scope>NUCLEOTIDE SEQUENCE [LARGE SCALE GENOMIC DNA]</scope>
    <source>
        <strain evidence="2">MMyoMyo1</strain>
        <tissue evidence="2">Flight muscle</tissue>
    </source>
</reference>
<dbReference type="Proteomes" id="UP000527355">
    <property type="component" value="Unassembled WGS sequence"/>
</dbReference>
<evidence type="ECO:0000313" key="3">
    <source>
        <dbReference type="Proteomes" id="UP000527355"/>
    </source>
</evidence>
<feature type="transmembrane region" description="Helical" evidence="1">
    <location>
        <begin position="55"/>
        <end position="76"/>
    </location>
</feature>
<evidence type="ECO:0000313" key="2">
    <source>
        <dbReference type="EMBL" id="KAF6355222.1"/>
    </source>
</evidence>
<accession>A0A7J7XZQ9</accession>
<keyword evidence="1" id="KW-1133">Transmembrane helix</keyword>
<dbReference type="EMBL" id="JABWUV010000005">
    <property type="protein sequence ID" value="KAF6355222.1"/>
    <property type="molecule type" value="Genomic_DNA"/>
</dbReference>
<organism evidence="2 3">
    <name type="scientific">Myotis myotis</name>
    <name type="common">Greater mouse-eared bat</name>
    <name type="synonym">Vespertilio myotis</name>
    <dbReference type="NCBI Taxonomy" id="51298"/>
    <lineage>
        <taxon>Eukaryota</taxon>
        <taxon>Metazoa</taxon>
        <taxon>Chordata</taxon>
        <taxon>Craniata</taxon>
        <taxon>Vertebrata</taxon>
        <taxon>Euteleostomi</taxon>
        <taxon>Mammalia</taxon>
        <taxon>Eutheria</taxon>
        <taxon>Laurasiatheria</taxon>
        <taxon>Chiroptera</taxon>
        <taxon>Yangochiroptera</taxon>
        <taxon>Vespertilionidae</taxon>
        <taxon>Myotis</taxon>
    </lineage>
</organism>
<keyword evidence="3" id="KW-1185">Reference proteome</keyword>
<proteinExistence type="predicted"/>
<comment type="caution">
    <text evidence="2">The sequence shown here is derived from an EMBL/GenBank/DDBJ whole genome shotgun (WGS) entry which is preliminary data.</text>
</comment>
<evidence type="ECO:0000256" key="1">
    <source>
        <dbReference type="SAM" id="Phobius"/>
    </source>
</evidence>
<name>A0A7J7XZQ9_MYOMY</name>